<dbReference type="SUPFAM" id="SSF158573">
    <property type="entry name" value="GINS helical bundle-like"/>
    <property type="match status" value="1"/>
</dbReference>
<evidence type="ECO:0000256" key="5">
    <source>
        <dbReference type="RuleBase" id="RU368085"/>
    </source>
</evidence>
<proteinExistence type="inferred from homology"/>
<dbReference type="Pfam" id="PF24997">
    <property type="entry name" value="PSF1_C"/>
    <property type="match status" value="1"/>
</dbReference>
<evidence type="ECO:0000256" key="2">
    <source>
        <dbReference type="ARBA" id="ARBA00006677"/>
    </source>
</evidence>
<dbReference type="Pfam" id="PF05916">
    <property type="entry name" value="Sld5"/>
    <property type="match status" value="1"/>
</dbReference>
<dbReference type="Gene3D" id="1.20.58.1030">
    <property type="match status" value="1"/>
</dbReference>
<dbReference type="EMBL" id="GEZM01063733">
    <property type="protein sequence ID" value="JAV68988.1"/>
    <property type="molecule type" value="Transcribed_RNA"/>
</dbReference>
<dbReference type="InterPro" id="IPR056783">
    <property type="entry name" value="PSF1_C"/>
</dbReference>
<keyword evidence="3 5" id="KW-0235">DNA replication</keyword>
<sequence>MYGESACSLVKELDRNRGTLPPYNNELIGEVEKEICHLIQQNVADDVKAHEDSNVGAGLDYTATIRTRHAIIQRNLRCLLAYHYNRLRCLRTMRWEFGSILPPDIKVNLSHAESNWFSKYSSMLATYMRSIGDDGGVNLTIDLNPPKALYIEVKCLVDYGQYELSDGSLVLLKESNRYFLPRAECEDLIRQGVFQHIIN</sequence>
<dbReference type="GO" id="GO:0000811">
    <property type="term" value="C:GINS complex"/>
    <property type="evidence" value="ECO:0007669"/>
    <property type="project" value="UniProtKB-UniRule"/>
</dbReference>
<feature type="domain" description="DNA replication complex GINS protein PSF1 C-terminal" evidence="7">
    <location>
        <begin position="147"/>
        <end position="198"/>
    </location>
</feature>
<protein>
    <recommendedName>
        <fullName evidence="5">DNA replication complex GINS protein PSF1</fullName>
    </recommendedName>
</protein>
<dbReference type="InterPro" id="IPR005339">
    <property type="entry name" value="GINS_Psf1"/>
</dbReference>
<comment type="similarity">
    <text evidence="2 5">Belongs to the GINS1/PSF1 family.</text>
</comment>
<evidence type="ECO:0000256" key="1">
    <source>
        <dbReference type="ARBA" id="ARBA00004123"/>
    </source>
</evidence>
<organism evidence="8">
    <name type="scientific">Photinus pyralis</name>
    <name type="common">Common eastern firefly</name>
    <name type="synonym">Lampyris pyralis</name>
    <dbReference type="NCBI Taxonomy" id="7054"/>
    <lineage>
        <taxon>Eukaryota</taxon>
        <taxon>Metazoa</taxon>
        <taxon>Ecdysozoa</taxon>
        <taxon>Arthropoda</taxon>
        <taxon>Hexapoda</taxon>
        <taxon>Insecta</taxon>
        <taxon>Pterygota</taxon>
        <taxon>Neoptera</taxon>
        <taxon>Endopterygota</taxon>
        <taxon>Coleoptera</taxon>
        <taxon>Polyphaga</taxon>
        <taxon>Elateriformia</taxon>
        <taxon>Elateroidea</taxon>
        <taxon>Lampyridae</taxon>
        <taxon>Lampyrinae</taxon>
        <taxon>Photinus</taxon>
    </lineage>
</organism>
<feature type="domain" description="GINS subunit" evidence="6">
    <location>
        <begin position="60"/>
        <end position="131"/>
    </location>
</feature>
<evidence type="ECO:0000256" key="4">
    <source>
        <dbReference type="ARBA" id="ARBA00023242"/>
    </source>
</evidence>
<dbReference type="PANTHER" id="PTHR12914:SF2">
    <property type="entry name" value="DNA REPLICATION COMPLEX GINS PROTEIN PSF1"/>
    <property type="match status" value="1"/>
</dbReference>
<accession>A0A1Y1L871</accession>
<comment type="subunit">
    <text evidence="5">Component of the GINS complex.</text>
</comment>
<name>A0A1Y1L871_PHOPY</name>
<evidence type="ECO:0000256" key="3">
    <source>
        <dbReference type="ARBA" id="ARBA00022705"/>
    </source>
</evidence>
<dbReference type="GO" id="GO:1902983">
    <property type="term" value="P:DNA strand elongation involved in mitotic DNA replication"/>
    <property type="evidence" value="ECO:0007669"/>
    <property type="project" value="TreeGrafter"/>
</dbReference>
<evidence type="ECO:0000259" key="7">
    <source>
        <dbReference type="Pfam" id="PF24997"/>
    </source>
</evidence>
<evidence type="ECO:0000313" key="8">
    <source>
        <dbReference type="EMBL" id="JAV68988.1"/>
    </source>
</evidence>
<comment type="subcellular location">
    <subcellularLocation>
        <location evidence="1 5">Nucleus</location>
    </subcellularLocation>
</comment>
<dbReference type="AlphaFoldDB" id="A0A1Y1L871"/>
<dbReference type="PANTHER" id="PTHR12914">
    <property type="entry name" value="PARTNER OF SLD5"/>
    <property type="match status" value="1"/>
</dbReference>
<keyword evidence="4 5" id="KW-0539">Nucleus</keyword>
<comment type="function">
    <text evidence="5">Required for correct functioning of the GINS complex, a complex that plays an essential role in the initiation of DNA replication, and progression of DNA replication forks. GINS complex seems to bind preferentially to single-stranded DNA.</text>
</comment>
<dbReference type="CDD" id="cd21696">
    <property type="entry name" value="GINS_B_Psf1"/>
    <property type="match status" value="1"/>
</dbReference>
<dbReference type="InterPro" id="IPR036224">
    <property type="entry name" value="GINS_bundle-like_dom_sf"/>
</dbReference>
<reference evidence="8" key="1">
    <citation type="journal article" date="2016" name="Sci. Rep.">
        <title>Molecular characterization of firefly nuptial gifts: a multi-omics approach sheds light on postcopulatory sexual selection.</title>
        <authorList>
            <person name="Al-Wathiqui N."/>
            <person name="Fallon T.R."/>
            <person name="South A."/>
            <person name="Weng J.K."/>
            <person name="Lewis S.M."/>
        </authorList>
    </citation>
    <scope>NUCLEOTIDE SEQUENCE</scope>
</reference>
<dbReference type="CDD" id="cd11710">
    <property type="entry name" value="GINS_A_psf1"/>
    <property type="match status" value="1"/>
</dbReference>
<dbReference type="InterPro" id="IPR021151">
    <property type="entry name" value="GINS_A"/>
</dbReference>
<evidence type="ECO:0000259" key="6">
    <source>
        <dbReference type="Pfam" id="PF05916"/>
    </source>
</evidence>